<keyword evidence="2" id="KW-1185">Reference proteome</keyword>
<comment type="caution">
    <text evidence="1">The sequence shown here is derived from an EMBL/GenBank/DDBJ whole genome shotgun (WGS) entry which is preliminary data.</text>
</comment>
<evidence type="ECO:0000313" key="1">
    <source>
        <dbReference type="EMBL" id="MDQ0257964.1"/>
    </source>
</evidence>
<dbReference type="Proteomes" id="UP001230005">
    <property type="component" value="Unassembled WGS sequence"/>
</dbReference>
<organism evidence="1 2">
    <name type="scientific">Evansella vedderi</name>
    <dbReference type="NCBI Taxonomy" id="38282"/>
    <lineage>
        <taxon>Bacteria</taxon>
        <taxon>Bacillati</taxon>
        <taxon>Bacillota</taxon>
        <taxon>Bacilli</taxon>
        <taxon>Bacillales</taxon>
        <taxon>Bacillaceae</taxon>
        <taxon>Evansella</taxon>
    </lineage>
</organism>
<sequence length="63" mass="7425">MDNQINRDELPEALTPKDIQQILGIGRRQTYELMEDPPFHVVKVGKIYKISKRAFFKWFDGDS</sequence>
<accession>A0ABU0A4D0</accession>
<dbReference type="RefSeq" id="WP_307332514.1">
    <property type="nucleotide sequence ID" value="NZ_JAUSUG010000038.1"/>
</dbReference>
<protein>
    <recommendedName>
        <fullName evidence="3">DNA-binding protein</fullName>
    </recommendedName>
</protein>
<reference evidence="1 2" key="1">
    <citation type="submission" date="2023-07" db="EMBL/GenBank/DDBJ databases">
        <title>Genomic Encyclopedia of Type Strains, Phase IV (KMG-IV): sequencing the most valuable type-strain genomes for metagenomic binning, comparative biology and taxonomic classification.</title>
        <authorList>
            <person name="Goeker M."/>
        </authorList>
    </citation>
    <scope>NUCLEOTIDE SEQUENCE [LARGE SCALE GENOMIC DNA]</scope>
    <source>
        <strain evidence="1 2">DSM 9768</strain>
    </source>
</reference>
<evidence type="ECO:0008006" key="3">
    <source>
        <dbReference type="Google" id="ProtNLM"/>
    </source>
</evidence>
<name>A0ABU0A4D0_9BACI</name>
<dbReference type="EMBL" id="JAUSUG010000038">
    <property type="protein sequence ID" value="MDQ0257964.1"/>
    <property type="molecule type" value="Genomic_DNA"/>
</dbReference>
<gene>
    <name evidence="1" type="ORF">J2S74_005427</name>
</gene>
<evidence type="ECO:0000313" key="2">
    <source>
        <dbReference type="Proteomes" id="UP001230005"/>
    </source>
</evidence>
<proteinExistence type="predicted"/>